<gene>
    <name evidence="2" type="ORF">FYJ80_10845</name>
</gene>
<dbReference type="SUPFAM" id="SSF55469">
    <property type="entry name" value="FMN-dependent nitroreductase-like"/>
    <property type="match status" value="1"/>
</dbReference>
<evidence type="ECO:0000313" key="3">
    <source>
        <dbReference type="Proteomes" id="UP000460549"/>
    </source>
</evidence>
<name>A0A7X2PF75_9SPIO</name>
<proteinExistence type="predicted"/>
<comment type="caution">
    <text evidence="2">The sequence shown here is derived from an EMBL/GenBank/DDBJ whole genome shotgun (WGS) entry which is preliminary data.</text>
</comment>
<dbReference type="InterPro" id="IPR029478">
    <property type="entry name" value="TM1586_NiRdase"/>
</dbReference>
<reference evidence="2 3" key="1">
    <citation type="submission" date="2019-08" db="EMBL/GenBank/DDBJ databases">
        <title>In-depth cultivation of the pig gut microbiome towards novel bacterial diversity and tailored functional studies.</title>
        <authorList>
            <person name="Wylensek D."/>
            <person name="Hitch T.C.A."/>
            <person name="Clavel T."/>
        </authorList>
    </citation>
    <scope>NUCLEOTIDE SEQUENCE [LARGE SCALE GENOMIC DNA]</scope>
    <source>
        <strain evidence="2 3">NM-380-WT-3C1</strain>
    </source>
</reference>
<dbReference type="Pfam" id="PF14512">
    <property type="entry name" value="TM1586_NiRdase"/>
    <property type="match status" value="1"/>
</dbReference>
<dbReference type="EMBL" id="VUNN01000033">
    <property type="protein sequence ID" value="MSU07255.1"/>
    <property type="molecule type" value="Genomic_DNA"/>
</dbReference>
<dbReference type="InterPro" id="IPR000415">
    <property type="entry name" value="Nitroreductase-like"/>
</dbReference>
<dbReference type="Gene3D" id="3.40.109.30">
    <property type="entry name" value="putative nitroreductase (tm1586), domain 2"/>
    <property type="match status" value="1"/>
</dbReference>
<dbReference type="Gene3D" id="3.40.109.10">
    <property type="entry name" value="NADH Oxidase"/>
    <property type="match status" value="1"/>
</dbReference>
<keyword evidence="3" id="KW-1185">Reference proteome</keyword>
<sequence length="238" mass="27143">MITKVDKEFFYKRKSHRAFSSRPLTQEELSFVKDVFNNAEHLVDNIRVSSLIVKKEETSVSRGEYCLLVYSEKQDYYLENVGYILSQVDLILQENNIGVCFLGMGRTKLKEYDGLPFCTMLNFGAMAENSLRKGYEDFKRNEPTKLLSYDIALPASLAPSACNTQPWVVRVENNNIIVERGAGNSSIMRGEIKTFFNKIDMGIYLFYLKTSIPNSVICIDSSINSDLCGKTVINYHTM</sequence>
<dbReference type="Proteomes" id="UP000460549">
    <property type="component" value="Unassembled WGS sequence"/>
</dbReference>
<evidence type="ECO:0000313" key="2">
    <source>
        <dbReference type="EMBL" id="MSU07255.1"/>
    </source>
</evidence>
<dbReference type="AlphaFoldDB" id="A0A7X2PF75"/>
<protein>
    <submittedName>
        <fullName evidence="2">Nitroreductase</fullName>
    </submittedName>
</protein>
<dbReference type="GO" id="GO:0016491">
    <property type="term" value="F:oxidoreductase activity"/>
    <property type="evidence" value="ECO:0007669"/>
    <property type="project" value="InterPro"/>
</dbReference>
<feature type="domain" description="Putative nitroreductase TM1586" evidence="1">
    <location>
        <begin position="10"/>
        <end position="208"/>
    </location>
</feature>
<evidence type="ECO:0000259" key="1">
    <source>
        <dbReference type="Pfam" id="PF14512"/>
    </source>
</evidence>
<accession>A0A7X2PF75</accession>
<dbReference type="RefSeq" id="WP_154426853.1">
    <property type="nucleotide sequence ID" value="NZ_VUNN01000033.1"/>
</dbReference>
<organism evidence="2 3">
    <name type="scientific">Bullifex porci</name>
    <dbReference type="NCBI Taxonomy" id="2606638"/>
    <lineage>
        <taxon>Bacteria</taxon>
        <taxon>Pseudomonadati</taxon>
        <taxon>Spirochaetota</taxon>
        <taxon>Spirochaetia</taxon>
        <taxon>Spirochaetales</taxon>
        <taxon>Spirochaetaceae</taxon>
        <taxon>Bullifex</taxon>
    </lineage>
</organism>